<dbReference type="InterPro" id="IPR001611">
    <property type="entry name" value="Leu-rich_rpt"/>
</dbReference>
<organism evidence="2 3">
    <name type="scientific">Entomortierella chlamydospora</name>
    <dbReference type="NCBI Taxonomy" id="101097"/>
    <lineage>
        <taxon>Eukaryota</taxon>
        <taxon>Fungi</taxon>
        <taxon>Fungi incertae sedis</taxon>
        <taxon>Mucoromycota</taxon>
        <taxon>Mortierellomycotina</taxon>
        <taxon>Mortierellomycetes</taxon>
        <taxon>Mortierellales</taxon>
        <taxon>Mortierellaceae</taxon>
        <taxon>Entomortierella</taxon>
    </lineage>
</organism>
<dbReference type="SMART" id="SM00368">
    <property type="entry name" value="LRR_RI"/>
    <property type="match status" value="11"/>
</dbReference>
<dbReference type="InterPro" id="IPR032675">
    <property type="entry name" value="LRR_dom_sf"/>
</dbReference>
<dbReference type="CDD" id="cd00116">
    <property type="entry name" value="LRR_RI"/>
    <property type="match status" value="1"/>
</dbReference>
<dbReference type="Gene3D" id="3.80.10.10">
    <property type="entry name" value="Ribonuclease Inhibitor"/>
    <property type="match status" value="4"/>
</dbReference>
<dbReference type="PANTHER" id="PTHR24111">
    <property type="entry name" value="LEUCINE-RICH REPEAT-CONTAINING PROTEIN 34"/>
    <property type="match status" value="1"/>
</dbReference>
<dbReference type="AlphaFoldDB" id="A0A9P6MTP4"/>
<evidence type="ECO:0000313" key="3">
    <source>
        <dbReference type="Proteomes" id="UP000703661"/>
    </source>
</evidence>
<evidence type="ECO:0008006" key="4">
    <source>
        <dbReference type="Google" id="ProtNLM"/>
    </source>
</evidence>
<dbReference type="SUPFAM" id="SSF52047">
    <property type="entry name" value="RNI-like"/>
    <property type="match status" value="2"/>
</dbReference>
<protein>
    <recommendedName>
        <fullName evidence="4">RNI-like protein</fullName>
    </recommendedName>
</protein>
<name>A0A9P6MTP4_9FUNG</name>
<accession>A0A9P6MTP4</accession>
<dbReference type="Pfam" id="PF13516">
    <property type="entry name" value="LRR_6"/>
    <property type="match status" value="11"/>
</dbReference>
<evidence type="ECO:0000313" key="2">
    <source>
        <dbReference type="EMBL" id="KAG0012940.1"/>
    </source>
</evidence>
<proteinExistence type="predicted"/>
<gene>
    <name evidence="2" type="ORF">BGZ80_011406</name>
</gene>
<keyword evidence="3" id="KW-1185">Reference proteome</keyword>
<sequence>MLVAFQEFKYRGITLKLKLESSHGTQVIYLSSVLKAFGILDAAGYEANVMFKADGVIIDYMRDDDGNIYHQKRIQYIPGCVIEVIYKTPQTDSTSLAPTTARESSVSLDESVDQLSIKSQLSSDLDPSEPLHFGLPRISVAQIRGDMKVATCTAIAGSCAGKALNAHFIADLSLPDEYHTSVVTNVTVKPEFESRVMGKLEEIHKDVKKNLELSKQMNDRLILIQNKTEAILTQQLELAEYPIPRLFIVLPEEPTKYDPGNWFRTKFRLHFICECGEHTKATGSNTPNHLHLAKHEGYLIREPTAFFKKYGPFLLLMLGLIKFGTNIAGYVVPALANLKVVELADSVQQTVESVTARIDYSLECIDKQLAKVQELSPGDFIDSETRGAVTQQELINYLSDVEGLEGVELRQLGSFLKTSQEGNLLGNLYRMATSSGHVKWVCRDHYRASYQEKQTQKLRDVVKLAQGEFDEQMGKITITLTSSIAAAEFYSAISKAKGVLELALSLSWECTTSDLERLEVALKNTRVSILWIDLQQFRTSLLGRLSSAQHVLLRIMQQLNMKMIHIILPKVLINPPTFPSKRPSHLCELSFQTAPGSIRRKELKVLSEALKTNSSLTTLNLYSSNIGGNGAQVLAEALKTNSTLTTLDLRSNFIRDSGGQSLAEALKTNSTLTTLDLGSNLIGDSGGQSLAEALKTNSTLTTLNLRSNLIGDGGGQALAEALKANSTLTILDLRNNNIRDSGSHTLAEALKTNLTLTILDLEGNKIGFEGILSLTLARKVNSTLVALNLIENSINDTAASALAEAFHINSTVTTLNLENNSIGDSGGQLLAEALKTNSTLTTLDLGRNSIRDSGDSGGQALAETLKTNSTLTTLDLEGNSIRDSGGQALADALKTNSTLITLNLRDNNIGRGVRQVLAEAFKINSTLTTLDL</sequence>
<reference evidence="2" key="1">
    <citation type="journal article" date="2020" name="Fungal Divers.">
        <title>Resolving the Mortierellaceae phylogeny through synthesis of multi-gene phylogenetics and phylogenomics.</title>
        <authorList>
            <person name="Vandepol N."/>
            <person name="Liber J."/>
            <person name="Desiro A."/>
            <person name="Na H."/>
            <person name="Kennedy M."/>
            <person name="Barry K."/>
            <person name="Grigoriev I.V."/>
            <person name="Miller A.N."/>
            <person name="O'Donnell K."/>
            <person name="Stajich J.E."/>
            <person name="Bonito G."/>
        </authorList>
    </citation>
    <scope>NUCLEOTIDE SEQUENCE</scope>
    <source>
        <strain evidence="2">NRRL 2769</strain>
    </source>
</reference>
<evidence type="ECO:0000256" key="1">
    <source>
        <dbReference type="ARBA" id="ARBA00022737"/>
    </source>
</evidence>
<keyword evidence="1" id="KW-0677">Repeat</keyword>
<dbReference type="Proteomes" id="UP000703661">
    <property type="component" value="Unassembled WGS sequence"/>
</dbReference>
<dbReference type="PANTHER" id="PTHR24111:SF0">
    <property type="entry name" value="LEUCINE-RICH REPEAT-CONTAINING PROTEIN"/>
    <property type="match status" value="1"/>
</dbReference>
<comment type="caution">
    <text evidence="2">The sequence shown here is derived from an EMBL/GenBank/DDBJ whole genome shotgun (WGS) entry which is preliminary data.</text>
</comment>
<dbReference type="EMBL" id="JAAAID010000913">
    <property type="protein sequence ID" value="KAG0012940.1"/>
    <property type="molecule type" value="Genomic_DNA"/>
</dbReference>
<dbReference type="InterPro" id="IPR052201">
    <property type="entry name" value="LRR-containing_regulator"/>
</dbReference>